<feature type="chain" id="PRO_5004977297" evidence="3">
    <location>
        <begin position="26"/>
        <end position="135"/>
    </location>
</feature>
<reference evidence="5 6" key="1">
    <citation type="submission" date="2014-01" db="EMBL/GenBank/DDBJ databases">
        <title>Roseivivax halodurans JCM 10272 Genome Sequencing.</title>
        <authorList>
            <person name="Lai Q."/>
            <person name="Li G."/>
            <person name="Shao Z."/>
        </authorList>
    </citation>
    <scope>NUCLEOTIDE SEQUENCE [LARGE SCALE GENOMIC DNA]</scope>
    <source>
        <strain evidence="5 6">JCM 10272</strain>
    </source>
</reference>
<gene>
    <name evidence="5" type="ORF">OCH239_16280</name>
</gene>
<dbReference type="InterPro" id="IPR036737">
    <property type="entry name" value="OmpA-like_sf"/>
</dbReference>
<comment type="caution">
    <text evidence="5">The sequence shown here is derived from an EMBL/GenBank/DDBJ whole genome shotgun (WGS) entry which is preliminary data.</text>
</comment>
<evidence type="ECO:0000313" key="6">
    <source>
        <dbReference type="Proteomes" id="UP000022447"/>
    </source>
</evidence>
<feature type="domain" description="OmpA-like" evidence="4">
    <location>
        <begin position="27"/>
        <end position="135"/>
    </location>
</feature>
<evidence type="ECO:0000256" key="1">
    <source>
        <dbReference type="PROSITE-ProRule" id="PRU00473"/>
    </source>
</evidence>
<dbReference type="eggNOG" id="COG2885">
    <property type="taxonomic scope" value="Bacteria"/>
</dbReference>
<dbReference type="PROSITE" id="PS51123">
    <property type="entry name" value="OMPA_2"/>
    <property type="match status" value="1"/>
</dbReference>
<keyword evidence="1" id="KW-0472">Membrane</keyword>
<feature type="signal peptide" evidence="3">
    <location>
        <begin position="1"/>
        <end position="25"/>
    </location>
</feature>
<dbReference type="GO" id="GO:0016020">
    <property type="term" value="C:membrane"/>
    <property type="evidence" value="ECO:0007669"/>
    <property type="project" value="UniProtKB-UniRule"/>
</dbReference>
<dbReference type="RefSeq" id="WP_037260165.1">
    <property type="nucleotide sequence ID" value="NZ_JALZ01000005.1"/>
</dbReference>
<dbReference type="EMBL" id="JALZ01000005">
    <property type="protein sequence ID" value="ETX15383.1"/>
    <property type="molecule type" value="Genomic_DNA"/>
</dbReference>
<proteinExistence type="predicted"/>
<dbReference type="AlphaFoldDB" id="X7EJU0"/>
<keyword evidence="5" id="KW-0449">Lipoprotein</keyword>
<dbReference type="SUPFAM" id="SSF103088">
    <property type="entry name" value="OmpA-like"/>
    <property type="match status" value="1"/>
</dbReference>
<evidence type="ECO:0000256" key="2">
    <source>
        <dbReference type="SAM" id="MobiDB-lite"/>
    </source>
</evidence>
<sequence>MDMRRHMRAAAIAALGFGVLGGAAAAQESAAPACGVTIFFNAGQTVIGRQARDVLIEYARDYPGAPMVITGYSDAAGSAAANQAVSLQRARSVAAALEGTAILTVSGAGAAVLPGTSGQNDPANRRVDAVRQDCG</sequence>
<dbReference type="InterPro" id="IPR006665">
    <property type="entry name" value="OmpA-like"/>
</dbReference>
<dbReference type="OrthoDB" id="7873226at2"/>
<dbReference type="Gene3D" id="3.30.1330.60">
    <property type="entry name" value="OmpA-like domain"/>
    <property type="match status" value="1"/>
</dbReference>
<name>X7EJU0_9RHOB</name>
<feature type="region of interest" description="Disordered" evidence="2">
    <location>
        <begin position="115"/>
        <end position="135"/>
    </location>
</feature>
<evidence type="ECO:0000313" key="5">
    <source>
        <dbReference type="EMBL" id="ETX15383.1"/>
    </source>
</evidence>
<keyword evidence="3" id="KW-0732">Signal</keyword>
<dbReference type="Proteomes" id="UP000022447">
    <property type="component" value="Unassembled WGS sequence"/>
</dbReference>
<dbReference type="Pfam" id="PF00691">
    <property type="entry name" value="OmpA"/>
    <property type="match status" value="1"/>
</dbReference>
<evidence type="ECO:0000256" key="3">
    <source>
        <dbReference type="SAM" id="SignalP"/>
    </source>
</evidence>
<evidence type="ECO:0000259" key="4">
    <source>
        <dbReference type="PROSITE" id="PS51123"/>
    </source>
</evidence>
<protein>
    <submittedName>
        <fullName evidence="5">Peptidoglycan-associated lipoprotein</fullName>
    </submittedName>
</protein>
<organism evidence="5 6">
    <name type="scientific">Roseivivax halodurans JCM 10272</name>
    <dbReference type="NCBI Taxonomy" id="1449350"/>
    <lineage>
        <taxon>Bacteria</taxon>
        <taxon>Pseudomonadati</taxon>
        <taxon>Pseudomonadota</taxon>
        <taxon>Alphaproteobacteria</taxon>
        <taxon>Rhodobacterales</taxon>
        <taxon>Roseobacteraceae</taxon>
        <taxon>Roseivivax</taxon>
    </lineage>
</organism>
<accession>X7EJU0</accession>
<keyword evidence="6" id="KW-1185">Reference proteome</keyword>
<feature type="compositionally biased region" description="Basic and acidic residues" evidence="2">
    <location>
        <begin position="123"/>
        <end position="135"/>
    </location>
</feature>
<dbReference type="STRING" id="1449350.OCH239_16280"/>